<keyword evidence="1" id="KW-1133">Transmembrane helix</keyword>
<name>A0A839K425_9FIRM</name>
<dbReference type="Pfam" id="PF20357">
    <property type="entry name" value="DUF6652"/>
    <property type="match status" value="1"/>
</dbReference>
<evidence type="ECO:0000256" key="1">
    <source>
        <dbReference type="SAM" id="Phobius"/>
    </source>
</evidence>
<feature type="transmembrane region" description="Helical" evidence="1">
    <location>
        <begin position="185"/>
        <end position="210"/>
    </location>
</feature>
<organism evidence="2 3">
    <name type="scientific">Variimorphobacter saccharofermentans</name>
    <dbReference type="NCBI Taxonomy" id="2755051"/>
    <lineage>
        <taxon>Bacteria</taxon>
        <taxon>Bacillati</taxon>
        <taxon>Bacillota</taxon>
        <taxon>Clostridia</taxon>
        <taxon>Lachnospirales</taxon>
        <taxon>Lachnospiraceae</taxon>
        <taxon>Variimorphobacter</taxon>
    </lineage>
</organism>
<evidence type="ECO:0000313" key="3">
    <source>
        <dbReference type="Proteomes" id="UP000574276"/>
    </source>
</evidence>
<feature type="transmembrane region" description="Helical" evidence="1">
    <location>
        <begin position="118"/>
        <end position="139"/>
    </location>
</feature>
<keyword evidence="1" id="KW-0472">Membrane</keyword>
<accession>A0A839K425</accession>
<keyword evidence="1" id="KW-0812">Transmembrane</keyword>
<dbReference type="RefSeq" id="WP_228354218.1">
    <property type="nucleotide sequence ID" value="NZ_JACEGA010000001.1"/>
</dbReference>
<evidence type="ECO:0000313" key="2">
    <source>
        <dbReference type="EMBL" id="MBB2184655.1"/>
    </source>
</evidence>
<reference evidence="2 3" key="1">
    <citation type="submission" date="2020-07" db="EMBL/GenBank/DDBJ databases">
        <title>Characterization and genome sequencing of isolate MD1, a novel member within the family Lachnospiraceae.</title>
        <authorList>
            <person name="Rettenmaier R."/>
            <person name="Di Bello L."/>
            <person name="Zinser C."/>
            <person name="Scheitz K."/>
            <person name="Liebl W."/>
            <person name="Zverlov V."/>
        </authorList>
    </citation>
    <scope>NUCLEOTIDE SEQUENCE [LARGE SCALE GENOMIC DNA]</scope>
    <source>
        <strain evidence="2 3">MD1</strain>
    </source>
</reference>
<proteinExistence type="predicted"/>
<comment type="caution">
    <text evidence="2">The sequence shown here is derived from an EMBL/GenBank/DDBJ whole genome shotgun (WGS) entry which is preliminary data.</text>
</comment>
<keyword evidence="3" id="KW-1185">Reference proteome</keyword>
<feature type="transmembrane region" description="Helical" evidence="1">
    <location>
        <begin position="12"/>
        <end position="36"/>
    </location>
</feature>
<feature type="transmembrane region" description="Helical" evidence="1">
    <location>
        <begin position="85"/>
        <end position="112"/>
    </location>
</feature>
<dbReference type="AlphaFoldDB" id="A0A839K425"/>
<dbReference type="Proteomes" id="UP000574276">
    <property type="component" value="Unassembled WGS sequence"/>
</dbReference>
<feature type="transmembrane region" description="Helical" evidence="1">
    <location>
        <begin position="151"/>
        <end position="173"/>
    </location>
</feature>
<dbReference type="InterPro" id="IPR046594">
    <property type="entry name" value="DUF6652"/>
</dbReference>
<gene>
    <name evidence="2" type="ORF">H0486_17450</name>
</gene>
<protein>
    <submittedName>
        <fullName evidence="2">Uncharacterized protein</fullName>
    </submittedName>
</protein>
<dbReference type="EMBL" id="JACEGA010000001">
    <property type="protein sequence ID" value="MBB2184655.1"/>
    <property type="molecule type" value="Genomic_DNA"/>
</dbReference>
<feature type="transmembrane region" description="Helical" evidence="1">
    <location>
        <begin position="42"/>
        <end position="64"/>
    </location>
</feature>
<sequence>MNDQYKKGFHPIYILAGFYALAIYIYPVIFAVVNSIMESEKLAIWSCEFPLFLGIINLIVVILLKDKVGRIRLLNCAILIKYSLIPLYIVGGLTIVLSLLLMFTPVVIMAFVGPTIATTLSILGWIAMVGAAPFSVGYIWMSYKEKIHGKFLSVITSIFQFFFTVDVISMMVLALKEKRCVKVTIAWFIILALAIVASIIWIGTVIIGAVSK</sequence>